<dbReference type="Pfam" id="PF02826">
    <property type="entry name" value="2-Hacid_dh_C"/>
    <property type="match status" value="1"/>
</dbReference>
<dbReference type="PANTHER" id="PTHR43761:SF1">
    <property type="entry name" value="D-ISOMER SPECIFIC 2-HYDROXYACID DEHYDROGENASE CATALYTIC DOMAIN-CONTAINING PROTEIN-RELATED"/>
    <property type="match status" value="1"/>
</dbReference>
<dbReference type="GO" id="GO:0003714">
    <property type="term" value="F:transcription corepressor activity"/>
    <property type="evidence" value="ECO:0007669"/>
    <property type="project" value="InterPro"/>
</dbReference>
<dbReference type="RefSeq" id="WP_093148858.1">
    <property type="nucleotide sequence ID" value="NZ_FNBW01000003.1"/>
</dbReference>
<evidence type="ECO:0000256" key="1">
    <source>
        <dbReference type="ARBA" id="ARBA00005854"/>
    </source>
</evidence>
<keyword evidence="3" id="KW-0520">NAD</keyword>
<accession>A0A8G2BI53</accession>
<dbReference type="OrthoDB" id="9793626at2"/>
<dbReference type="PANTHER" id="PTHR43761">
    <property type="entry name" value="D-ISOMER SPECIFIC 2-HYDROXYACID DEHYDROGENASE FAMILY PROTEIN (AFU_ORTHOLOGUE AFUA_1G13630)"/>
    <property type="match status" value="1"/>
</dbReference>
<gene>
    <name evidence="7" type="ORF">SAMN05660686_01160</name>
</gene>
<dbReference type="Proteomes" id="UP000198615">
    <property type="component" value="Unassembled WGS sequence"/>
</dbReference>
<evidence type="ECO:0000259" key="5">
    <source>
        <dbReference type="Pfam" id="PF00389"/>
    </source>
</evidence>
<dbReference type="GO" id="GO:0006564">
    <property type="term" value="P:L-serine biosynthetic process"/>
    <property type="evidence" value="ECO:0007669"/>
    <property type="project" value="UniProtKB-ARBA"/>
</dbReference>
<dbReference type="GO" id="GO:0051287">
    <property type="term" value="F:NAD binding"/>
    <property type="evidence" value="ECO:0007669"/>
    <property type="project" value="InterPro"/>
</dbReference>
<evidence type="ECO:0000256" key="4">
    <source>
        <dbReference type="RuleBase" id="RU003719"/>
    </source>
</evidence>
<dbReference type="SUPFAM" id="SSF51735">
    <property type="entry name" value="NAD(P)-binding Rossmann-fold domains"/>
    <property type="match status" value="1"/>
</dbReference>
<protein>
    <submittedName>
        <fullName evidence="7">D-3-phosphoglycerate dehydrogenase</fullName>
    </submittedName>
</protein>
<feature type="domain" description="D-isomer specific 2-hydroxyacid dehydrogenase catalytic" evidence="5">
    <location>
        <begin position="27"/>
        <end position="332"/>
    </location>
</feature>
<evidence type="ECO:0000313" key="7">
    <source>
        <dbReference type="EMBL" id="SDF39868.1"/>
    </source>
</evidence>
<dbReference type="Gene3D" id="3.40.50.720">
    <property type="entry name" value="NAD(P)-binding Rossmann-like Domain"/>
    <property type="match status" value="2"/>
</dbReference>
<keyword evidence="2 4" id="KW-0560">Oxidoreductase</keyword>
<dbReference type="GO" id="GO:0004617">
    <property type="term" value="F:phosphoglycerate dehydrogenase activity"/>
    <property type="evidence" value="ECO:0007669"/>
    <property type="project" value="UniProtKB-ARBA"/>
</dbReference>
<dbReference type="EMBL" id="FNBW01000003">
    <property type="protein sequence ID" value="SDF39868.1"/>
    <property type="molecule type" value="Genomic_DNA"/>
</dbReference>
<feature type="domain" description="D-isomer specific 2-hydroxyacid dehydrogenase NAD-binding" evidence="6">
    <location>
        <begin position="112"/>
        <end position="300"/>
    </location>
</feature>
<evidence type="ECO:0000256" key="2">
    <source>
        <dbReference type="ARBA" id="ARBA00023002"/>
    </source>
</evidence>
<dbReference type="InterPro" id="IPR029753">
    <property type="entry name" value="D-isomer_DH_CS"/>
</dbReference>
<sequence>MARYTVLTPDAQHDDDHRVEREVAGGDVDFIHYTTADASDIPDETWEKVDALLVWHVLPIDQRVLSRLKNCKIIVRCGVGFDHIDLATAGGAGIPVSNCPDYGTNEVADHAIAMMLTFTRGMTAYHRTMTADPTGNFHWKHGEPRRIRHKTFGVVGFGRIGTAALLRAKAFGMHIVGYDKYAPRGQEIALEIERVESLEEVLERADVLSIHTPLTEETRGMIDAAALKRMKSDAILINTARGPIVDTAALIDALRNNEIAAAGLDVLPVEPASMDDPLVKAFAEQPNWLKDRLILTPHAAFNSAAGRYDARANSTRTMMRYLETGELWNCVNGAFLKA</sequence>
<dbReference type="PROSITE" id="PS00671">
    <property type="entry name" value="D_2_HYDROXYACID_DH_3"/>
    <property type="match status" value="1"/>
</dbReference>
<dbReference type="AlphaFoldDB" id="A0A8G2BI53"/>
<dbReference type="InterPro" id="IPR006140">
    <property type="entry name" value="D-isomer_DH_NAD-bd"/>
</dbReference>
<name>A0A8G2BI53_9PROT</name>
<proteinExistence type="inferred from homology"/>
<dbReference type="InterPro" id="IPR050418">
    <property type="entry name" value="D-iso_2-hydroxyacid_DH_PdxB"/>
</dbReference>
<reference evidence="7 8" key="1">
    <citation type="submission" date="2016-10" db="EMBL/GenBank/DDBJ databases">
        <authorList>
            <person name="Varghese N."/>
            <person name="Submissions S."/>
        </authorList>
    </citation>
    <scope>NUCLEOTIDE SEQUENCE [LARGE SCALE GENOMIC DNA]</scope>
    <source>
        <strain evidence="7 8">DSM 18839</strain>
    </source>
</reference>
<dbReference type="InterPro" id="IPR006139">
    <property type="entry name" value="D-isomer_2_OHA_DH_cat_dom"/>
</dbReference>
<evidence type="ECO:0000256" key="3">
    <source>
        <dbReference type="ARBA" id="ARBA00023027"/>
    </source>
</evidence>
<dbReference type="InterPro" id="IPR043322">
    <property type="entry name" value="CtBP"/>
</dbReference>
<dbReference type="PROSITE" id="PS00670">
    <property type="entry name" value="D_2_HYDROXYACID_DH_2"/>
    <property type="match status" value="1"/>
</dbReference>
<comment type="similarity">
    <text evidence="1 4">Belongs to the D-isomer specific 2-hydroxyacid dehydrogenase family.</text>
</comment>
<organism evidence="7 8">
    <name type="scientific">Thalassobaculum litoreum DSM 18839</name>
    <dbReference type="NCBI Taxonomy" id="1123362"/>
    <lineage>
        <taxon>Bacteria</taxon>
        <taxon>Pseudomonadati</taxon>
        <taxon>Pseudomonadota</taxon>
        <taxon>Alphaproteobacteria</taxon>
        <taxon>Rhodospirillales</taxon>
        <taxon>Thalassobaculaceae</taxon>
        <taxon>Thalassobaculum</taxon>
    </lineage>
</organism>
<dbReference type="Pfam" id="PF00389">
    <property type="entry name" value="2-Hacid_dh"/>
    <property type="match status" value="1"/>
</dbReference>
<dbReference type="InterPro" id="IPR036291">
    <property type="entry name" value="NAD(P)-bd_dom_sf"/>
</dbReference>
<dbReference type="CDD" id="cd05299">
    <property type="entry name" value="CtBP_dh"/>
    <property type="match status" value="1"/>
</dbReference>
<dbReference type="SUPFAM" id="SSF52283">
    <property type="entry name" value="Formate/glycerate dehydrogenase catalytic domain-like"/>
    <property type="match status" value="1"/>
</dbReference>
<evidence type="ECO:0000313" key="8">
    <source>
        <dbReference type="Proteomes" id="UP000198615"/>
    </source>
</evidence>
<dbReference type="FunFam" id="3.40.50.720:FF:000041">
    <property type="entry name" value="D-3-phosphoglycerate dehydrogenase"/>
    <property type="match status" value="1"/>
</dbReference>
<keyword evidence="8" id="KW-1185">Reference proteome</keyword>
<evidence type="ECO:0000259" key="6">
    <source>
        <dbReference type="Pfam" id="PF02826"/>
    </source>
</evidence>
<dbReference type="GO" id="GO:0047545">
    <property type="term" value="F:(S)-2-hydroxyglutarate dehydrogenase activity"/>
    <property type="evidence" value="ECO:0007669"/>
    <property type="project" value="UniProtKB-ARBA"/>
</dbReference>
<comment type="caution">
    <text evidence="7">The sequence shown here is derived from an EMBL/GenBank/DDBJ whole genome shotgun (WGS) entry which is preliminary data.</text>
</comment>